<dbReference type="Gene3D" id="3.40.50.2300">
    <property type="match status" value="1"/>
</dbReference>
<evidence type="ECO:0000256" key="2">
    <source>
        <dbReference type="PROSITE-ProRule" id="PRU00169"/>
    </source>
</evidence>
<dbReference type="AlphaFoldDB" id="A0A537IV68"/>
<organism evidence="6 7">
    <name type="scientific">Candidatus Segetimicrobium genomatis</name>
    <dbReference type="NCBI Taxonomy" id="2569760"/>
    <lineage>
        <taxon>Bacteria</taxon>
        <taxon>Bacillati</taxon>
        <taxon>Candidatus Sysuimicrobiota</taxon>
        <taxon>Candidatus Sysuimicrobiia</taxon>
        <taxon>Candidatus Sysuimicrobiales</taxon>
        <taxon>Candidatus Segetimicrobiaceae</taxon>
        <taxon>Candidatus Segetimicrobium</taxon>
    </lineage>
</organism>
<feature type="modified residue" description="4-aspartylphosphate" evidence="2">
    <location>
        <position position="134"/>
    </location>
</feature>
<accession>A0A537IV68</accession>
<dbReference type="PANTHER" id="PTHR44591">
    <property type="entry name" value="STRESS RESPONSE REGULATOR PROTEIN 1"/>
    <property type="match status" value="1"/>
</dbReference>
<dbReference type="SUPFAM" id="SSF52172">
    <property type="entry name" value="CheY-like"/>
    <property type="match status" value="1"/>
</dbReference>
<dbReference type="InterPro" id="IPR011006">
    <property type="entry name" value="CheY-like_superfamily"/>
</dbReference>
<dbReference type="PROSITE" id="PS50110">
    <property type="entry name" value="RESPONSE_REGULATORY"/>
    <property type="match status" value="1"/>
</dbReference>
<evidence type="ECO:0000259" key="5">
    <source>
        <dbReference type="PROSITE" id="PS50887"/>
    </source>
</evidence>
<dbReference type="EMBL" id="VBAP01000046">
    <property type="protein sequence ID" value="TMI75214.1"/>
    <property type="molecule type" value="Genomic_DNA"/>
</dbReference>
<dbReference type="GO" id="GO:0000160">
    <property type="term" value="P:phosphorelay signal transduction system"/>
    <property type="evidence" value="ECO:0007669"/>
    <property type="project" value="InterPro"/>
</dbReference>
<evidence type="ECO:0000313" key="7">
    <source>
        <dbReference type="Proteomes" id="UP000318834"/>
    </source>
</evidence>
<proteinExistence type="predicted"/>
<sequence length="389" mass="40870">MLHSARGAKVLGPPTRPAMPRPRLHNRCADAAPQRLRGAAPPPPAGPAAAASGLQVKGWRPPDVVHAIARGNRMTDLMPAAGVSLALLAGDRDGATHWLESLLESGGYGVLRERTGRDALQRARATHPDLIIVDAELSDQAGVELCRALRADPRITTSTPILLAAGEPCTREHRLAALAAGAWECIAPPHDADEILLKVQAYVRAKLDADRARAEGLLDPLSGLYNPQGLARRARELGSQAFREHGALACVAVALDLEQGEAAVTAEETDGAAVVRCVNALKATARLSDVVGRLSAVEFAVLAPGTDAGGARRLAERLAQSIHTRTTPPDAARAAPAVRVRCGYEAVANMGYAPIEPVELLVRASAALRTGKPEGGAWIRRFDDGIPST</sequence>
<feature type="domain" description="Response regulatory" evidence="4">
    <location>
        <begin position="85"/>
        <end position="203"/>
    </location>
</feature>
<name>A0A537IV68_9BACT</name>
<dbReference type="SMART" id="SM00267">
    <property type="entry name" value="GGDEF"/>
    <property type="match status" value="1"/>
</dbReference>
<dbReference type="Pfam" id="PF00990">
    <property type="entry name" value="GGDEF"/>
    <property type="match status" value="1"/>
</dbReference>
<dbReference type="SUPFAM" id="SSF55073">
    <property type="entry name" value="Nucleotide cyclase"/>
    <property type="match status" value="1"/>
</dbReference>
<comment type="caution">
    <text evidence="6">The sequence shown here is derived from an EMBL/GenBank/DDBJ whole genome shotgun (WGS) entry which is preliminary data.</text>
</comment>
<protein>
    <submittedName>
        <fullName evidence="6">Response regulator</fullName>
    </submittedName>
</protein>
<dbReference type="Proteomes" id="UP000318834">
    <property type="component" value="Unassembled WGS sequence"/>
</dbReference>
<dbReference type="InterPro" id="IPR043128">
    <property type="entry name" value="Rev_trsase/Diguanyl_cyclase"/>
</dbReference>
<dbReference type="NCBIfam" id="TIGR00254">
    <property type="entry name" value="GGDEF"/>
    <property type="match status" value="1"/>
</dbReference>
<feature type="region of interest" description="Disordered" evidence="3">
    <location>
        <begin position="1"/>
        <end position="55"/>
    </location>
</feature>
<keyword evidence="1 2" id="KW-0597">Phosphoprotein</keyword>
<evidence type="ECO:0000259" key="4">
    <source>
        <dbReference type="PROSITE" id="PS50110"/>
    </source>
</evidence>
<dbReference type="InterPro" id="IPR000160">
    <property type="entry name" value="GGDEF_dom"/>
</dbReference>
<dbReference type="PROSITE" id="PS50887">
    <property type="entry name" value="GGDEF"/>
    <property type="match status" value="1"/>
</dbReference>
<dbReference type="SMART" id="SM00448">
    <property type="entry name" value="REC"/>
    <property type="match status" value="1"/>
</dbReference>
<gene>
    <name evidence="6" type="ORF">E6H05_06960</name>
</gene>
<dbReference type="PANTHER" id="PTHR44591:SF3">
    <property type="entry name" value="RESPONSE REGULATORY DOMAIN-CONTAINING PROTEIN"/>
    <property type="match status" value="1"/>
</dbReference>
<dbReference type="Pfam" id="PF00072">
    <property type="entry name" value="Response_reg"/>
    <property type="match status" value="1"/>
</dbReference>
<evidence type="ECO:0000313" key="6">
    <source>
        <dbReference type="EMBL" id="TMI75214.1"/>
    </source>
</evidence>
<dbReference type="CDD" id="cd00156">
    <property type="entry name" value="REC"/>
    <property type="match status" value="1"/>
</dbReference>
<dbReference type="Gene3D" id="3.30.70.270">
    <property type="match status" value="1"/>
</dbReference>
<dbReference type="InterPro" id="IPR050595">
    <property type="entry name" value="Bact_response_regulator"/>
</dbReference>
<dbReference type="InterPro" id="IPR001789">
    <property type="entry name" value="Sig_transdc_resp-reg_receiver"/>
</dbReference>
<reference evidence="6 7" key="1">
    <citation type="journal article" date="2019" name="Nat. Microbiol.">
        <title>Mediterranean grassland soil C-N compound turnover is dependent on rainfall and depth, and is mediated by genomically divergent microorganisms.</title>
        <authorList>
            <person name="Diamond S."/>
            <person name="Andeer P.F."/>
            <person name="Li Z."/>
            <person name="Crits-Christoph A."/>
            <person name="Burstein D."/>
            <person name="Anantharaman K."/>
            <person name="Lane K.R."/>
            <person name="Thomas B.C."/>
            <person name="Pan C."/>
            <person name="Northen T.R."/>
            <person name="Banfield J.F."/>
        </authorList>
    </citation>
    <scope>NUCLEOTIDE SEQUENCE [LARGE SCALE GENOMIC DNA]</scope>
    <source>
        <strain evidence="6">NP_8</strain>
    </source>
</reference>
<evidence type="ECO:0000256" key="1">
    <source>
        <dbReference type="ARBA" id="ARBA00022553"/>
    </source>
</evidence>
<feature type="domain" description="GGDEF" evidence="5">
    <location>
        <begin position="248"/>
        <end position="384"/>
    </location>
</feature>
<dbReference type="InterPro" id="IPR029787">
    <property type="entry name" value="Nucleotide_cyclase"/>
</dbReference>
<evidence type="ECO:0000256" key="3">
    <source>
        <dbReference type="SAM" id="MobiDB-lite"/>
    </source>
</evidence>